<dbReference type="InterPro" id="IPR000305">
    <property type="entry name" value="GIY-YIG_endonuc"/>
</dbReference>
<dbReference type="SMART" id="SM00465">
    <property type="entry name" value="GIYc"/>
    <property type="match status" value="1"/>
</dbReference>
<sequence length="103" mass="12081">MSFERIPCVYILASQRNGTLYIGVTSDLVARIQQHRSGAADGFTKKHGVKRLVWFEVHEEMEPAILREKRLKKWNRAWKLRLIEEANPQWRDLAEDFGFEPLG</sequence>
<feature type="domain" description="GIY-YIG" evidence="2">
    <location>
        <begin position="5"/>
        <end position="81"/>
    </location>
</feature>
<dbReference type="Gene3D" id="3.40.1440.10">
    <property type="entry name" value="GIY-YIG endonuclease"/>
    <property type="match status" value="1"/>
</dbReference>
<dbReference type="EMBL" id="JAIGNO010000006">
    <property type="protein sequence ID" value="MBX7483022.1"/>
    <property type="molecule type" value="Genomic_DNA"/>
</dbReference>
<dbReference type="CDD" id="cd10448">
    <property type="entry name" value="GIY-YIG_unchar_3"/>
    <property type="match status" value="1"/>
</dbReference>
<dbReference type="SUPFAM" id="SSF82771">
    <property type="entry name" value="GIY-YIG endonuclease"/>
    <property type="match status" value="1"/>
</dbReference>
<keyword evidence="4" id="KW-1185">Reference proteome</keyword>
<comment type="caution">
    <text evidence="3">The sequence shown here is derived from an EMBL/GenBank/DDBJ whole genome shotgun (WGS) entry which is preliminary data.</text>
</comment>
<gene>
    <name evidence="3" type="ORF">K3174_10820</name>
</gene>
<dbReference type="PROSITE" id="PS50164">
    <property type="entry name" value="GIY_YIG"/>
    <property type="match status" value="1"/>
</dbReference>
<evidence type="ECO:0000256" key="1">
    <source>
        <dbReference type="ARBA" id="ARBA00007435"/>
    </source>
</evidence>
<dbReference type="PANTHER" id="PTHR34477">
    <property type="entry name" value="UPF0213 PROTEIN YHBQ"/>
    <property type="match status" value="1"/>
</dbReference>
<name>A0ABS7J6T2_9SPHN</name>
<dbReference type="Pfam" id="PF01541">
    <property type="entry name" value="GIY-YIG"/>
    <property type="match status" value="1"/>
</dbReference>
<reference evidence="3 4" key="1">
    <citation type="submission" date="2021-08" db="EMBL/GenBank/DDBJ databases">
        <title>Comparative Genomics Analysis of the Genus Qipengyuania Reveals Extensive Genetic Diversity and Metabolic Versatility, Including the Description of Fifteen Novel Species.</title>
        <authorList>
            <person name="Liu Y."/>
        </authorList>
    </citation>
    <scope>NUCLEOTIDE SEQUENCE [LARGE SCALE GENOMIC DNA]</scope>
    <source>
        <strain evidence="3 4">6D47A</strain>
    </source>
</reference>
<dbReference type="InterPro" id="IPR035901">
    <property type="entry name" value="GIY-YIG_endonuc_sf"/>
</dbReference>
<evidence type="ECO:0000259" key="2">
    <source>
        <dbReference type="PROSITE" id="PS50164"/>
    </source>
</evidence>
<dbReference type="Proteomes" id="UP000755104">
    <property type="component" value="Unassembled WGS sequence"/>
</dbReference>
<evidence type="ECO:0000313" key="4">
    <source>
        <dbReference type="Proteomes" id="UP000755104"/>
    </source>
</evidence>
<organism evidence="3 4">
    <name type="scientific">Qipengyuania qiaonensis</name>
    <dbReference type="NCBI Taxonomy" id="2867240"/>
    <lineage>
        <taxon>Bacteria</taxon>
        <taxon>Pseudomonadati</taxon>
        <taxon>Pseudomonadota</taxon>
        <taxon>Alphaproteobacteria</taxon>
        <taxon>Sphingomonadales</taxon>
        <taxon>Erythrobacteraceae</taxon>
        <taxon>Qipengyuania</taxon>
    </lineage>
</organism>
<dbReference type="InterPro" id="IPR050190">
    <property type="entry name" value="UPF0213_domain"/>
</dbReference>
<dbReference type="PANTHER" id="PTHR34477:SF5">
    <property type="entry name" value="BSL5627 PROTEIN"/>
    <property type="match status" value="1"/>
</dbReference>
<comment type="similarity">
    <text evidence="1">Belongs to the UPF0213 family.</text>
</comment>
<accession>A0ABS7J6T2</accession>
<protein>
    <submittedName>
        <fullName evidence="3">GIY-YIG nuclease family protein</fullName>
    </submittedName>
</protein>
<dbReference type="RefSeq" id="WP_221558287.1">
    <property type="nucleotide sequence ID" value="NZ_JAIGNO010000006.1"/>
</dbReference>
<evidence type="ECO:0000313" key="3">
    <source>
        <dbReference type="EMBL" id="MBX7483022.1"/>
    </source>
</evidence>
<proteinExistence type="inferred from homology"/>